<gene>
    <name evidence="1" type="ORF">AK812_SmicGene892</name>
</gene>
<reference evidence="1 2" key="1">
    <citation type="submission" date="2016-02" db="EMBL/GenBank/DDBJ databases">
        <title>Genome analysis of coral dinoflagellate symbionts highlights evolutionary adaptations to a symbiotic lifestyle.</title>
        <authorList>
            <person name="Aranda M."/>
            <person name="Li Y."/>
            <person name="Liew Y.J."/>
            <person name="Baumgarten S."/>
            <person name="Simakov O."/>
            <person name="Wilson M."/>
            <person name="Piel J."/>
            <person name="Ashoor H."/>
            <person name="Bougouffa S."/>
            <person name="Bajic V.B."/>
            <person name="Ryu T."/>
            <person name="Ravasi T."/>
            <person name="Bayer T."/>
            <person name="Micklem G."/>
            <person name="Kim H."/>
            <person name="Bhak J."/>
            <person name="Lajeunesse T.C."/>
            <person name="Voolstra C.R."/>
        </authorList>
    </citation>
    <scope>NUCLEOTIDE SEQUENCE [LARGE SCALE GENOMIC DNA]</scope>
    <source>
        <strain evidence="1 2">CCMP2467</strain>
    </source>
</reference>
<dbReference type="AlphaFoldDB" id="A0A1Q9F5H0"/>
<evidence type="ECO:0000313" key="2">
    <source>
        <dbReference type="Proteomes" id="UP000186817"/>
    </source>
</evidence>
<accession>A0A1Q9F5H0</accession>
<organism evidence="1 2">
    <name type="scientific">Symbiodinium microadriaticum</name>
    <name type="common">Dinoflagellate</name>
    <name type="synonym">Zooxanthella microadriatica</name>
    <dbReference type="NCBI Taxonomy" id="2951"/>
    <lineage>
        <taxon>Eukaryota</taxon>
        <taxon>Sar</taxon>
        <taxon>Alveolata</taxon>
        <taxon>Dinophyceae</taxon>
        <taxon>Suessiales</taxon>
        <taxon>Symbiodiniaceae</taxon>
        <taxon>Symbiodinium</taxon>
    </lineage>
</organism>
<dbReference type="Proteomes" id="UP000186817">
    <property type="component" value="Unassembled WGS sequence"/>
</dbReference>
<comment type="caution">
    <text evidence="1">The sequence shown here is derived from an EMBL/GenBank/DDBJ whole genome shotgun (WGS) entry which is preliminary data.</text>
</comment>
<evidence type="ECO:0000313" key="1">
    <source>
        <dbReference type="EMBL" id="OLQ14897.1"/>
    </source>
</evidence>
<keyword evidence="2" id="KW-1185">Reference proteome</keyword>
<proteinExistence type="predicted"/>
<sequence>MNYVDLSNVELSILESVWDNEAQFEREPERATKWSSTQTGYPARRDKRLRTLFLDGHILDDATGAGLAQHQNWSPAEAGDGLPRQRLRVRGALSVSRQLEADVCAQHTCATRRMADSHLTTVRITLGRAVVQERPETLQVQRFADSGLRQGLPPLALRQGPPPVALQLPPLAQRPVPPLALRLSGFGLEAKDWKKESFDLF</sequence>
<dbReference type="EMBL" id="LSRX01000009">
    <property type="protein sequence ID" value="OLQ14897.1"/>
    <property type="molecule type" value="Genomic_DNA"/>
</dbReference>
<name>A0A1Q9F5H0_SYMMI</name>
<protein>
    <submittedName>
        <fullName evidence="1">Uncharacterized protein</fullName>
    </submittedName>
</protein>